<evidence type="ECO:0000256" key="2">
    <source>
        <dbReference type="ARBA" id="ARBA00022801"/>
    </source>
</evidence>
<dbReference type="EC" id="3.5.4.2" evidence="5"/>
<dbReference type="Pfam" id="PF00962">
    <property type="entry name" value="A_deaminase"/>
    <property type="match status" value="1"/>
</dbReference>
<dbReference type="InterPro" id="IPR028892">
    <property type="entry name" value="ADE"/>
</dbReference>
<dbReference type="EMBL" id="NHNI01000004">
    <property type="protein sequence ID" value="OZY83691.1"/>
    <property type="molecule type" value="Genomic_DNA"/>
</dbReference>
<dbReference type="Gene3D" id="3.20.20.140">
    <property type="entry name" value="Metal-dependent hydrolases"/>
    <property type="match status" value="1"/>
</dbReference>
<dbReference type="AlphaFoldDB" id="A0A266Q2S8"/>
<dbReference type="InterPro" id="IPR032466">
    <property type="entry name" value="Metal_Hydrolase"/>
</dbReference>
<dbReference type="GO" id="GO:0006146">
    <property type="term" value="P:adenine catabolic process"/>
    <property type="evidence" value="ECO:0007669"/>
    <property type="project" value="UniProtKB-UniRule"/>
</dbReference>
<evidence type="ECO:0000256" key="1">
    <source>
        <dbReference type="ARBA" id="ARBA00022723"/>
    </source>
</evidence>
<comment type="cofactor">
    <cofactor evidence="5">
        <name>Zn(2+)</name>
        <dbReference type="ChEBI" id="CHEBI:29105"/>
    </cofactor>
    <text evidence="5">Binds 1 zinc ion per subunit.</text>
</comment>
<feature type="site" description="Important for catalytic activity" evidence="5">
    <location>
        <position position="238"/>
    </location>
</feature>
<keyword evidence="3 5" id="KW-0862">Zinc</keyword>
<evidence type="ECO:0000256" key="4">
    <source>
        <dbReference type="ARBA" id="ARBA00023080"/>
    </source>
</evidence>
<dbReference type="PANTHER" id="PTHR43114">
    <property type="entry name" value="ADENINE DEAMINASE"/>
    <property type="match status" value="1"/>
</dbReference>
<keyword evidence="4 5" id="KW-0546">Nucleotide metabolism</keyword>
<name>A0A266Q2S8_9GAMM</name>
<evidence type="ECO:0000313" key="8">
    <source>
        <dbReference type="Proteomes" id="UP000216101"/>
    </source>
</evidence>
<feature type="binding site" evidence="5">
    <location>
        <position position="34"/>
    </location>
    <ligand>
        <name>Zn(2+)</name>
        <dbReference type="ChEBI" id="CHEBI:29105"/>
        <note>catalytic</note>
    </ligand>
</feature>
<dbReference type="CDD" id="cd01320">
    <property type="entry name" value="ADA"/>
    <property type="match status" value="1"/>
</dbReference>
<dbReference type="HAMAP" id="MF_01962">
    <property type="entry name" value="Adenine_deaminase"/>
    <property type="match status" value="1"/>
</dbReference>
<dbReference type="GO" id="GO:0005829">
    <property type="term" value="C:cytosol"/>
    <property type="evidence" value="ECO:0007669"/>
    <property type="project" value="TreeGrafter"/>
</dbReference>
<accession>A0A266Q2S8</accession>
<comment type="similarity">
    <text evidence="5">Belongs to the metallo-dependent hydrolases superfamily. Adenosine and AMP deaminases family. Adenine deaminase type 2 subfamily.</text>
</comment>
<proteinExistence type="inferred from homology"/>
<comment type="caution">
    <text evidence="7">The sequence shown here is derived from an EMBL/GenBank/DDBJ whole genome shotgun (WGS) entry which is preliminary data.</text>
</comment>
<evidence type="ECO:0000256" key="5">
    <source>
        <dbReference type="HAMAP-Rule" id="MF_01962"/>
    </source>
</evidence>
<dbReference type="GO" id="GO:0000034">
    <property type="term" value="F:adenine deaminase activity"/>
    <property type="evidence" value="ECO:0007669"/>
    <property type="project" value="UniProtKB-UniRule"/>
</dbReference>
<reference evidence="8" key="1">
    <citation type="submission" date="2017-05" db="EMBL/GenBank/DDBJ databases">
        <authorList>
            <person name="Barney B.M."/>
        </authorList>
    </citation>
    <scope>NUCLEOTIDE SEQUENCE [LARGE SCALE GENOMIC DNA]</scope>
    <source>
        <strain evidence="8">PSBB022</strain>
    </source>
</reference>
<keyword evidence="2 5" id="KW-0378">Hydrolase</keyword>
<feature type="active site" description="Proton donor" evidence="5">
    <location>
        <position position="217"/>
    </location>
</feature>
<dbReference type="InterPro" id="IPR006330">
    <property type="entry name" value="Ado/ade_deaminase"/>
</dbReference>
<keyword evidence="1 5" id="KW-0479">Metal-binding</keyword>
<comment type="function">
    <text evidence="5">Catalyzes the hydrolytic deamination of adenine to hypoxanthine. Plays an important role in the purine salvage pathway and in nitrogen catabolism.</text>
</comment>
<keyword evidence="8" id="KW-1185">Reference proteome</keyword>
<dbReference type="GO" id="GO:0008270">
    <property type="term" value="F:zinc ion binding"/>
    <property type="evidence" value="ECO:0007669"/>
    <property type="project" value="UniProtKB-UniRule"/>
</dbReference>
<feature type="binding site" evidence="5">
    <location>
        <position position="296"/>
    </location>
    <ligand>
        <name>substrate</name>
    </ligand>
</feature>
<dbReference type="GO" id="GO:0043103">
    <property type="term" value="P:hypoxanthine salvage"/>
    <property type="evidence" value="ECO:0007669"/>
    <property type="project" value="UniProtKB-UniRule"/>
</dbReference>
<dbReference type="NCBIfam" id="TIGR01430">
    <property type="entry name" value="aden_deam"/>
    <property type="match status" value="1"/>
</dbReference>
<dbReference type="FunFam" id="3.20.20.140:FF:000039">
    <property type="entry name" value="Adenine deaminase"/>
    <property type="match status" value="1"/>
</dbReference>
<dbReference type="SUPFAM" id="SSF51556">
    <property type="entry name" value="Metallo-dependent hydrolases"/>
    <property type="match status" value="1"/>
</dbReference>
<organism evidence="7 8">
    <name type="scientific">Cellvibrio mixtus</name>
    <dbReference type="NCBI Taxonomy" id="39650"/>
    <lineage>
        <taxon>Bacteria</taxon>
        <taxon>Pseudomonadati</taxon>
        <taxon>Pseudomonadota</taxon>
        <taxon>Gammaproteobacteria</taxon>
        <taxon>Cellvibrionales</taxon>
        <taxon>Cellvibrionaceae</taxon>
        <taxon>Cellvibrio</taxon>
    </lineage>
</organism>
<dbReference type="NCBIfam" id="NF006850">
    <property type="entry name" value="PRK09358.1-6"/>
    <property type="match status" value="1"/>
</dbReference>
<comment type="catalytic activity">
    <reaction evidence="5">
        <text>adenine + H2O + H(+) = hypoxanthine + NH4(+)</text>
        <dbReference type="Rhea" id="RHEA:23688"/>
        <dbReference type="ChEBI" id="CHEBI:15377"/>
        <dbReference type="ChEBI" id="CHEBI:15378"/>
        <dbReference type="ChEBI" id="CHEBI:16708"/>
        <dbReference type="ChEBI" id="CHEBI:17368"/>
        <dbReference type="ChEBI" id="CHEBI:28938"/>
        <dbReference type="EC" id="3.5.4.2"/>
    </reaction>
</comment>
<dbReference type="GO" id="GO:0009117">
    <property type="term" value="P:nucleotide metabolic process"/>
    <property type="evidence" value="ECO:0007669"/>
    <property type="project" value="UniProtKB-KW"/>
</dbReference>
<feature type="binding site" evidence="5">
    <location>
        <position position="214"/>
    </location>
    <ligand>
        <name>Zn(2+)</name>
        <dbReference type="ChEBI" id="CHEBI:29105"/>
        <note>catalytic</note>
    </ligand>
</feature>
<gene>
    <name evidence="7" type="ORF">CBP51_20060</name>
</gene>
<sequence>MIPSVIAPDFSGLPKLEELASREFLAGLPKAELHMHLDGALSPAMMFSLAQRNQVKLPYTSVEEIEAAYQFKNLQSFLDLLYQGASVLKHEQDFYDLARDYFAKCKADNILHTELSFDPQTHTDRGIPFDTVISGILRAMDDAKTEWGISSKLVMDFLRHLSAESAMKTLEESLPWKDKIIAVGLDSSELGHPPSKFTEVFARARAEGYRVVAHAGEEGPPAYIWEAIDLLKVERIDHGVRADEDPQLLDYLQKTQIPLTVCPLSNVRLCVFDKMAEHNLFSLMDAGLRVMINSDDPTYFGGYLNDNYFAIADAFPLTRKQALLLAHNSFTSSFIDDVEKQEFIDQLKGYAENFH</sequence>
<dbReference type="RefSeq" id="WP_094986317.1">
    <property type="nucleotide sequence ID" value="NZ_NHNI01000004.1"/>
</dbReference>
<evidence type="ECO:0000259" key="6">
    <source>
        <dbReference type="Pfam" id="PF00962"/>
    </source>
</evidence>
<feature type="binding site" evidence="5">
    <location>
        <position position="295"/>
    </location>
    <ligand>
        <name>Zn(2+)</name>
        <dbReference type="ChEBI" id="CHEBI:29105"/>
        <note>catalytic</note>
    </ligand>
</feature>
<feature type="binding site" evidence="5">
    <location>
        <position position="36"/>
    </location>
    <ligand>
        <name>Zn(2+)</name>
        <dbReference type="ChEBI" id="CHEBI:29105"/>
        <note>catalytic</note>
    </ligand>
</feature>
<protein>
    <recommendedName>
        <fullName evidence="5">Adenine deaminase</fullName>
        <shortName evidence="5">ADE</shortName>
        <ecNumber evidence="5">3.5.4.2</ecNumber>
    </recommendedName>
    <alternativeName>
        <fullName evidence="5">Adenine aminohydrolase</fullName>
        <shortName evidence="5">AAH</shortName>
    </alternativeName>
</protein>
<evidence type="ECO:0000256" key="3">
    <source>
        <dbReference type="ARBA" id="ARBA00022833"/>
    </source>
</evidence>
<dbReference type="InterPro" id="IPR001365">
    <property type="entry name" value="A_deaminase_dom"/>
</dbReference>
<dbReference type="PANTHER" id="PTHR43114:SF6">
    <property type="entry name" value="ADENINE DEAMINASE"/>
    <property type="match status" value="1"/>
</dbReference>
<dbReference type="Proteomes" id="UP000216101">
    <property type="component" value="Unassembled WGS sequence"/>
</dbReference>
<evidence type="ECO:0000313" key="7">
    <source>
        <dbReference type="EMBL" id="OZY83691.1"/>
    </source>
</evidence>
<feature type="domain" description="Adenosine deaminase" evidence="6">
    <location>
        <begin position="29"/>
        <end position="348"/>
    </location>
</feature>